<reference evidence="2" key="1">
    <citation type="journal article" date="2020" name="Nat. Commun.">
        <title>Genome sequence of the cluster root forming white lupin.</title>
        <authorList>
            <person name="Hufnagel B."/>
            <person name="Marques A."/>
            <person name="Soriano A."/>
            <person name="Marques L."/>
            <person name="Divol F."/>
            <person name="Doumas P."/>
            <person name="Sallet E."/>
            <person name="Mancinotti D."/>
            <person name="Carrere S."/>
            <person name="Marande W."/>
            <person name="Arribat S."/>
            <person name="Keller J."/>
            <person name="Huneau C."/>
            <person name="Blein T."/>
            <person name="Aime D."/>
            <person name="Laguerre M."/>
            <person name="Taylor J."/>
            <person name="Schubert V."/>
            <person name="Nelson M."/>
            <person name="Geu-Flores F."/>
            <person name="Crespi M."/>
            <person name="Gallardo-Guerrero K."/>
            <person name="Delaux P.-M."/>
            <person name="Salse J."/>
            <person name="Berges H."/>
            <person name="Guyot R."/>
            <person name="Gouzy J."/>
            <person name="Peret B."/>
        </authorList>
    </citation>
    <scope>NUCLEOTIDE SEQUENCE [LARGE SCALE GENOMIC DNA]</scope>
    <source>
        <strain evidence="2">cv. Amiga</strain>
    </source>
</reference>
<dbReference type="EMBL" id="WOCE01000013">
    <property type="protein sequence ID" value="KAE9601135.1"/>
    <property type="molecule type" value="Genomic_DNA"/>
</dbReference>
<comment type="caution">
    <text evidence="1">The sequence shown here is derived from an EMBL/GenBank/DDBJ whole genome shotgun (WGS) entry which is preliminary data.</text>
</comment>
<name>A0A6A4PHW6_LUPAL</name>
<dbReference type="Proteomes" id="UP000447434">
    <property type="component" value="Chromosome 13"/>
</dbReference>
<dbReference type="AlphaFoldDB" id="A0A6A4PHW6"/>
<accession>A0A6A4PHW6</accession>
<sequence>MPCIVQRNIKKTIQHHKKRLATTLIFLSYNHIHCECILISRGERIK</sequence>
<organism evidence="1 2">
    <name type="scientific">Lupinus albus</name>
    <name type="common">White lupine</name>
    <name type="synonym">Lupinus termis</name>
    <dbReference type="NCBI Taxonomy" id="3870"/>
    <lineage>
        <taxon>Eukaryota</taxon>
        <taxon>Viridiplantae</taxon>
        <taxon>Streptophyta</taxon>
        <taxon>Embryophyta</taxon>
        <taxon>Tracheophyta</taxon>
        <taxon>Spermatophyta</taxon>
        <taxon>Magnoliopsida</taxon>
        <taxon>eudicotyledons</taxon>
        <taxon>Gunneridae</taxon>
        <taxon>Pentapetalae</taxon>
        <taxon>rosids</taxon>
        <taxon>fabids</taxon>
        <taxon>Fabales</taxon>
        <taxon>Fabaceae</taxon>
        <taxon>Papilionoideae</taxon>
        <taxon>50 kb inversion clade</taxon>
        <taxon>genistoids sensu lato</taxon>
        <taxon>core genistoids</taxon>
        <taxon>Genisteae</taxon>
        <taxon>Lupinus</taxon>
    </lineage>
</organism>
<evidence type="ECO:0000313" key="1">
    <source>
        <dbReference type="EMBL" id="KAE9601135.1"/>
    </source>
</evidence>
<evidence type="ECO:0000313" key="2">
    <source>
        <dbReference type="Proteomes" id="UP000447434"/>
    </source>
</evidence>
<keyword evidence="2" id="KW-1185">Reference proteome</keyword>
<gene>
    <name evidence="1" type="ORF">Lalb_Chr13g0294581</name>
</gene>
<proteinExistence type="predicted"/>
<protein>
    <submittedName>
        <fullName evidence="1">Uncharacterized protein</fullName>
    </submittedName>
</protein>